<evidence type="ECO:0000256" key="4">
    <source>
        <dbReference type="ARBA" id="ARBA00022840"/>
    </source>
</evidence>
<dbReference type="GO" id="GO:0051015">
    <property type="term" value="F:actin filament binding"/>
    <property type="evidence" value="ECO:0007669"/>
    <property type="project" value="TreeGrafter"/>
</dbReference>
<keyword evidence="16" id="KW-1185">Reference proteome</keyword>
<dbReference type="SMART" id="SM01132">
    <property type="entry name" value="DIL"/>
    <property type="match status" value="1"/>
</dbReference>
<dbReference type="Gene3D" id="3.40.850.10">
    <property type="entry name" value="Kinesin motor domain"/>
    <property type="match status" value="1"/>
</dbReference>
<dbReference type="GO" id="GO:0000146">
    <property type="term" value="F:microfilament motor activity"/>
    <property type="evidence" value="ECO:0007669"/>
    <property type="project" value="TreeGrafter"/>
</dbReference>
<dbReference type="CDD" id="cd15475">
    <property type="entry name" value="MyosinXI_CBD"/>
    <property type="match status" value="1"/>
</dbReference>
<dbReference type="InterPro" id="IPR004009">
    <property type="entry name" value="SH3_Myosin"/>
</dbReference>
<dbReference type="Gene3D" id="1.20.58.530">
    <property type="match status" value="1"/>
</dbReference>
<protein>
    <recommendedName>
        <fullName evidence="17">Myosin XI</fullName>
    </recommendedName>
</protein>
<keyword evidence="3 10" id="KW-0547">Nucleotide-binding</keyword>
<dbReference type="SUPFAM" id="SSF52540">
    <property type="entry name" value="P-loop containing nucleoside triphosphate hydrolases"/>
    <property type="match status" value="2"/>
</dbReference>
<dbReference type="GO" id="GO:0030048">
    <property type="term" value="P:actin filament-based movement"/>
    <property type="evidence" value="ECO:0007669"/>
    <property type="project" value="UniProtKB-ARBA"/>
</dbReference>
<feature type="binding site" evidence="10">
    <location>
        <begin position="156"/>
        <end position="163"/>
    </location>
    <ligand>
        <name>ATP</name>
        <dbReference type="ChEBI" id="CHEBI:30616"/>
    </ligand>
</feature>
<dbReference type="Gene3D" id="1.20.5.190">
    <property type="match status" value="3"/>
</dbReference>
<feature type="compositionally biased region" description="Basic and acidic residues" evidence="11">
    <location>
        <begin position="989"/>
        <end position="1024"/>
    </location>
</feature>
<dbReference type="SMART" id="SM00242">
    <property type="entry name" value="MYSc"/>
    <property type="match status" value="1"/>
</dbReference>
<dbReference type="InterPro" id="IPR002710">
    <property type="entry name" value="Dilute_dom"/>
</dbReference>
<dbReference type="Pfam" id="PF01843">
    <property type="entry name" value="DIL"/>
    <property type="match status" value="1"/>
</dbReference>
<keyword evidence="9 10" id="KW-0009">Actin-binding</keyword>
<keyword evidence="2" id="KW-0677">Repeat</keyword>
<dbReference type="EMBL" id="JAXUIC010000003">
    <property type="protein sequence ID" value="KAK4596552.1"/>
    <property type="molecule type" value="Genomic_DNA"/>
</dbReference>
<dbReference type="GO" id="GO:0005737">
    <property type="term" value="C:cytoplasm"/>
    <property type="evidence" value="ECO:0007669"/>
    <property type="project" value="TreeGrafter"/>
</dbReference>
<dbReference type="GO" id="GO:0005524">
    <property type="term" value="F:ATP binding"/>
    <property type="evidence" value="ECO:0007669"/>
    <property type="project" value="UniProtKB-UniRule"/>
</dbReference>
<evidence type="ECO:0000259" key="14">
    <source>
        <dbReference type="PROSITE" id="PS51844"/>
    </source>
</evidence>
<evidence type="ECO:0000256" key="1">
    <source>
        <dbReference type="ARBA" id="ARBA00008049"/>
    </source>
</evidence>
<evidence type="ECO:0000256" key="11">
    <source>
        <dbReference type="SAM" id="MobiDB-lite"/>
    </source>
</evidence>
<feature type="domain" description="Dilute" evidence="12">
    <location>
        <begin position="1159"/>
        <end position="1471"/>
    </location>
</feature>
<dbReference type="Pfam" id="PF02736">
    <property type="entry name" value="Myosin_N"/>
    <property type="match status" value="1"/>
</dbReference>
<dbReference type="FunFam" id="1.20.120.720:FF:000011">
    <property type="entry name" value="Myosin 2"/>
    <property type="match status" value="1"/>
</dbReference>
<dbReference type="InterPro" id="IPR000048">
    <property type="entry name" value="IQ_motif_EF-hand-BS"/>
</dbReference>
<comment type="caution">
    <text evidence="15">The sequence shown here is derived from an EMBL/GenBank/DDBJ whole genome shotgun (WGS) entry which is preliminary data.</text>
</comment>
<dbReference type="FunFam" id="1.20.5.190:FF:000001">
    <property type="entry name" value="unconventional myosin-Va"/>
    <property type="match status" value="3"/>
</dbReference>
<dbReference type="InterPro" id="IPR027417">
    <property type="entry name" value="P-loop_NTPase"/>
</dbReference>
<dbReference type="Gene3D" id="3.30.70.1590">
    <property type="match status" value="1"/>
</dbReference>
<reference evidence="15 16" key="1">
    <citation type="journal article" date="2023" name="G3 (Bethesda)">
        <title>A haplotype-resolved chromosome-scale genome for Quercus rubra L. provides insights into the genetics of adaptive traits for red oak species.</title>
        <authorList>
            <person name="Kapoor B."/>
            <person name="Jenkins J."/>
            <person name="Schmutz J."/>
            <person name="Zhebentyayeva T."/>
            <person name="Kuelheim C."/>
            <person name="Coggeshall M."/>
            <person name="Heim C."/>
            <person name="Lasky J.R."/>
            <person name="Leites L."/>
            <person name="Islam-Faridi N."/>
            <person name="Romero-Severson J."/>
            <person name="DeLeo V.L."/>
            <person name="Lucas S.M."/>
            <person name="Lazic D."/>
            <person name="Gailing O."/>
            <person name="Carlson J."/>
            <person name="Staton M."/>
        </authorList>
    </citation>
    <scope>NUCLEOTIDE SEQUENCE [LARGE SCALE GENOMIC DNA]</scope>
    <source>
        <strain evidence="15">Pseudo-F2</strain>
    </source>
</reference>
<dbReference type="Gene3D" id="1.20.120.720">
    <property type="entry name" value="Myosin VI head, motor domain, U50 subdomain"/>
    <property type="match status" value="1"/>
</dbReference>
<evidence type="ECO:0000256" key="8">
    <source>
        <dbReference type="ARBA" id="ARBA00023175"/>
    </source>
</evidence>
<feature type="domain" description="Myosin motor" evidence="13">
    <location>
        <begin position="62"/>
        <end position="732"/>
    </location>
</feature>
<evidence type="ECO:0000256" key="5">
    <source>
        <dbReference type="ARBA" id="ARBA00022860"/>
    </source>
</evidence>
<dbReference type="SMART" id="SM00015">
    <property type="entry name" value="IQ"/>
    <property type="match status" value="6"/>
</dbReference>
<evidence type="ECO:0000259" key="13">
    <source>
        <dbReference type="PROSITE" id="PS51456"/>
    </source>
</evidence>
<dbReference type="PROSITE" id="PS50096">
    <property type="entry name" value="IQ"/>
    <property type="match status" value="5"/>
</dbReference>
<dbReference type="GO" id="GO:0009860">
    <property type="term" value="P:pollen tube growth"/>
    <property type="evidence" value="ECO:0007669"/>
    <property type="project" value="TreeGrafter"/>
</dbReference>
<dbReference type="Pfam" id="PF00063">
    <property type="entry name" value="Myosin_head"/>
    <property type="match status" value="1"/>
</dbReference>
<keyword evidence="8 10" id="KW-0505">Motor protein</keyword>
<name>A0AAN7FP77_QUERU</name>
<dbReference type="PRINTS" id="PR00193">
    <property type="entry name" value="MYOSINHEAVY"/>
</dbReference>
<dbReference type="PROSITE" id="PS51126">
    <property type="entry name" value="DILUTE"/>
    <property type="match status" value="1"/>
</dbReference>
<dbReference type="InterPro" id="IPR001609">
    <property type="entry name" value="Myosin_head_motor_dom-like"/>
</dbReference>
<evidence type="ECO:0000313" key="15">
    <source>
        <dbReference type="EMBL" id="KAK4596552.1"/>
    </source>
</evidence>
<gene>
    <name evidence="15" type="ORF">RGQ29_014554</name>
</gene>
<dbReference type="PANTHER" id="PTHR13140:SF792">
    <property type="entry name" value="MYOSIN-9"/>
    <property type="match status" value="1"/>
</dbReference>
<evidence type="ECO:0000313" key="16">
    <source>
        <dbReference type="Proteomes" id="UP001324115"/>
    </source>
</evidence>
<dbReference type="GO" id="GO:0016459">
    <property type="term" value="C:myosin complex"/>
    <property type="evidence" value="ECO:0007669"/>
    <property type="project" value="UniProtKB-KW"/>
</dbReference>
<feature type="region of interest" description="Disordered" evidence="11">
    <location>
        <begin position="1091"/>
        <end position="1111"/>
    </location>
</feature>
<accession>A0AAN7FP77</accession>
<keyword evidence="6" id="KW-0175">Coiled coil</keyword>
<keyword evidence="7 10" id="KW-0518">Myosin</keyword>
<evidence type="ECO:0000256" key="10">
    <source>
        <dbReference type="PROSITE-ProRule" id="PRU00782"/>
    </source>
</evidence>
<evidence type="ECO:0008006" key="17">
    <source>
        <dbReference type="Google" id="ProtNLM"/>
    </source>
</evidence>
<dbReference type="GO" id="GO:0005516">
    <property type="term" value="F:calmodulin binding"/>
    <property type="evidence" value="ECO:0007669"/>
    <property type="project" value="UniProtKB-KW"/>
</dbReference>
<feature type="region of interest" description="Actin-binding" evidence="10">
    <location>
        <begin position="613"/>
        <end position="635"/>
    </location>
</feature>
<dbReference type="Gene3D" id="1.10.10.820">
    <property type="match status" value="1"/>
</dbReference>
<comment type="similarity">
    <text evidence="1">Belongs to the TRAFAC class myosin-kinesin ATPase superfamily. Myosin family. Plant myosin class XI subfamily.</text>
</comment>
<evidence type="ECO:0000256" key="7">
    <source>
        <dbReference type="ARBA" id="ARBA00023123"/>
    </source>
</evidence>
<feature type="domain" description="Myosin N-terminal SH3-like" evidence="14">
    <location>
        <begin position="8"/>
        <end position="57"/>
    </location>
</feature>
<dbReference type="InterPro" id="IPR036018">
    <property type="entry name" value="MYSc_Myo11"/>
</dbReference>
<dbReference type="InterPro" id="IPR036961">
    <property type="entry name" value="Kinesin_motor_dom_sf"/>
</dbReference>
<feature type="compositionally biased region" description="Basic and acidic residues" evidence="11">
    <location>
        <begin position="1093"/>
        <end position="1111"/>
    </location>
</feature>
<sequence length="1528" mass="173786">MGTPVNIIIGSHVWVEDPGIAWIDGQVSKINGQEAEIQTTDGRKVVVNLSKIYPKDVEAPAGGVDDMTKLSYLHEPGVLQNLKIRYELNEIYTYTGNILIAINPFQRLPHLYDAHMMQQYKGAPFGELSPHVFAVADVAYRAMINEGKSNSILVSGESGAGKTETTKMLMQYLAFLGGRVATEGRTVEQQVLESNPVLEAFGNAKTVRNNNSSRFGKFVEIQFDKQGRISGAAIRTYLLERSRVCQISDPERNYHCFYLLCAAPQEEIEKYKLGNPKSFHYLNQSNCYDLVGVSDAHDYLATRRAMEIVGISDKEQEAIFRVVAAILHLGNIEFAKGKEIDSSVPKDDKAKFHLKMTADLLMCNAEALEDALCKRIMITPEEVIKRSLDPQSAAVSRDGLAKTIYSRLFDWLVDKINSSIGQDPNSKSLIGVLDIYGFESFKTNSFEQFCINFTNEKLQQHFNQHVFKMEQEEYTKEEIDWSYIEFVDNQDVLDLIEKKPGGIIALLDEACMFPKSTHETFANKLYQTFKNHKRFIKPKLSRTDFTISHYAGEVLYQSDQFLDKNKDYVVPEHQDLLDDSKCPFVAGLFPPLPEETSKSSKFSSIGSRFKLQLQQLMETLSSTEPHYIRCVKPNNLLKPAIFENVNIMQQLRCGGVLEAIRISCAGYPTRRPFFDFINRFGLLATEVVEGNADEKVACKKILEKMGLKGFQIGKTKMFLRAGQMAELDARRAEVLSNAAKTIQRRIRTHIAREQFIALRKATIIVQSICRGRLACKIFDQMRREAAAMKIQKNTRRYQAWKRYRKLHFSVLVLQTGLRAMAARNEFRFKKITKAAILVQARWRCYKAASYYKKLKRGTIVTQCLWRGRIAKRELRKLKMAARETGALKEAKDKLEKHVEELTWRLQLEKRLRTDLEEAKAQEVAKLQNSLQELQYKVKEANALIVKEREAAKKAIEEAPPVIKETQVLVQDTQKIDSLTAEVENLRTSLESERQSADDSKRKYNEAQQSSEERQKKLEETEKKVHQLQESLTRLEEKLSNLESENQVLRQQAVSMAPNKFLSGRSRSTIQRAAESGHIGMDTKIGLDLHTPINHRDPSEVEEKPQKSLNEKQQENQELLIRCISQHLGFAGNRPIAACIIYKCLLQWRSFEVERTSVFDRIIQTIGNAIETQDNNDTLAYWLSNASTLLLLLQRTLKASGAAGMAPQRRRSSSATLFGRMTQSFRGAPQGVNISLINGSMNGVDTLRQVEAKYPALLFKQQLTAYVEKIYGMIRDNLKKEISPLLGLCIQAPRISRASLVKGSSRSVANTEAQRALIAHWQGIVKSLGNFLNTLKENHVPPFLVRKVFTQIFSFINVQLFNSLLLRRECCSFSNGEYVKAGLAELEHWCYKATDEYAGSSWDELKHIRQAIGFLVIHQKPKKTLDEISHDLCPVLSIQQLYRISTMYWDDKYGTHSVSSDVISNMRVLMTEDSNNAVSNSFLLDDDSSIPFSVDDLSKSMEQIDIADIEPPPLIRENSGFTFMFPRSE</sequence>
<organism evidence="15 16">
    <name type="scientific">Quercus rubra</name>
    <name type="common">Northern red oak</name>
    <name type="synonym">Quercus borealis</name>
    <dbReference type="NCBI Taxonomy" id="3512"/>
    <lineage>
        <taxon>Eukaryota</taxon>
        <taxon>Viridiplantae</taxon>
        <taxon>Streptophyta</taxon>
        <taxon>Embryophyta</taxon>
        <taxon>Tracheophyta</taxon>
        <taxon>Spermatophyta</taxon>
        <taxon>Magnoliopsida</taxon>
        <taxon>eudicotyledons</taxon>
        <taxon>Gunneridae</taxon>
        <taxon>Pentapetalae</taxon>
        <taxon>rosids</taxon>
        <taxon>fabids</taxon>
        <taxon>Fagales</taxon>
        <taxon>Fagaceae</taxon>
        <taxon>Quercus</taxon>
    </lineage>
</organism>
<proteinExistence type="inferred from homology"/>
<evidence type="ECO:0000256" key="2">
    <source>
        <dbReference type="ARBA" id="ARBA00022737"/>
    </source>
</evidence>
<dbReference type="FunFam" id="1.20.58.530:FF:000002">
    <property type="entry name" value="Class V myosin"/>
    <property type="match status" value="1"/>
</dbReference>
<dbReference type="GO" id="GO:0016020">
    <property type="term" value="C:membrane"/>
    <property type="evidence" value="ECO:0007669"/>
    <property type="project" value="TreeGrafter"/>
</dbReference>
<evidence type="ECO:0000259" key="12">
    <source>
        <dbReference type="PROSITE" id="PS51126"/>
    </source>
</evidence>
<evidence type="ECO:0000256" key="9">
    <source>
        <dbReference type="ARBA" id="ARBA00023203"/>
    </source>
</evidence>
<evidence type="ECO:0000256" key="3">
    <source>
        <dbReference type="ARBA" id="ARBA00022741"/>
    </source>
</evidence>
<feature type="region of interest" description="Disordered" evidence="11">
    <location>
        <begin position="986"/>
        <end position="1024"/>
    </location>
</feature>
<dbReference type="FunFam" id="1.10.10.820:FF:000001">
    <property type="entry name" value="Myosin heavy chain"/>
    <property type="match status" value="1"/>
</dbReference>
<dbReference type="InterPro" id="IPR037975">
    <property type="entry name" value="MyosinXI_CBD"/>
</dbReference>
<dbReference type="CDD" id="cd01384">
    <property type="entry name" value="MYSc_Myo11"/>
    <property type="match status" value="1"/>
</dbReference>
<keyword evidence="4 10" id="KW-0067">ATP-binding</keyword>
<dbReference type="SUPFAM" id="SSF161270">
    <property type="entry name" value="PspA lactotransferrin-binding region"/>
    <property type="match status" value="1"/>
</dbReference>
<dbReference type="PROSITE" id="PS51844">
    <property type="entry name" value="SH3_LIKE"/>
    <property type="match status" value="1"/>
</dbReference>
<dbReference type="Proteomes" id="UP001324115">
    <property type="component" value="Unassembled WGS sequence"/>
</dbReference>
<dbReference type="PROSITE" id="PS51456">
    <property type="entry name" value="MYOSIN_MOTOR"/>
    <property type="match status" value="1"/>
</dbReference>
<evidence type="ECO:0000256" key="6">
    <source>
        <dbReference type="ARBA" id="ARBA00023054"/>
    </source>
</evidence>
<dbReference type="Pfam" id="PF00612">
    <property type="entry name" value="IQ"/>
    <property type="match status" value="2"/>
</dbReference>
<dbReference type="GO" id="GO:0007015">
    <property type="term" value="P:actin filament organization"/>
    <property type="evidence" value="ECO:0007669"/>
    <property type="project" value="InterPro"/>
</dbReference>
<keyword evidence="5" id="KW-0112">Calmodulin-binding</keyword>
<dbReference type="PANTHER" id="PTHR13140">
    <property type="entry name" value="MYOSIN"/>
    <property type="match status" value="1"/>
</dbReference>